<evidence type="ECO:0008006" key="4">
    <source>
        <dbReference type="Google" id="ProtNLM"/>
    </source>
</evidence>
<comment type="caution">
    <text evidence="2">The sequence shown here is derived from an EMBL/GenBank/DDBJ whole genome shotgun (WGS) entry which is preliminary data.</text>
</comment>
<reference evidence="2 3" key="1">
    <citation type="submission" date="2024-09" db="EMBL/GenBank/DDBJ databases">
        <authorList>
            <person name="Sun Q."/>
            <person name="Mori K."/>
        </authorList>
    </citation>
    <scope>NUCLEOTIDE SEQUENCE [LARGE SCALE GENOMIC DNA]</scope>
    <source>
        <strain evidence="2 3">TBRC 4576</strain>
    </source>
</reference>
<sequence length="99" mass="11247">MAHAMFYGVIGSAFLIGMGLEWFFWQYRALLLLVNTVAVLFMGVVSWYTFGATVVVPLMLVWSVSVLWLALISQKGLHRHQHRPVRARRTGRLEGKAQS</sequence>
<keyword evidence="3" id="KW-1185">Reference proteome</keyword>
<name>A0ABV5WVU0_9LACO</name>
<protein>
    <recommendedName>
        <fullName evidence="4">Integral membrane protein</fullName>
    </recommendedName>
</protein>
<keyword evidence="1" id="KW-1133">Transmembrane helix</keyword>
<proteinExistence type="predicted"/>
<evidence type="ECO:0000313" key="3">
    <source>
        <dbReference type="Proteomes" id="UP001589691"/>
    </source>
</evidence>
<keyword evidence="1" id="KW-0812">Transmembrane</keyword>
<dbReference type="Proteomes" id="UP001589691">
    <property type="component" value="Unassembled WGS sequence"/>
</dbReference>
<feature type="transmembrane region" description="Helical" evidence="1">
    <location>
        <begin position="6"/>
        <end position="25"/>
    </location>
</feature>
<dbReference type="RefSeq" id="WP_137641962.1">
    <property type="nucleotide sequence ID" value="NZ_BJEA01000004.1"/>
</dbReference>
<evidence type="ECO:0000313" key="2">
    <source>
        <dbReference type="EMBL" id="MFB9770269.1"/>
    </source>
</evidence>
<evidence type="ECO:0000256" key="1">
    <source>
        <dbReference type="SAM" id="Phobius"/>
    </source>
</evidence>
<accession>A0ABV5WVU0</accession>
<dbReference type="EMBL" id="JBHLZY010000025">
    <property type="protein sequence ID" value="MFB9770269.1"/>
    <property type="molecule type" value="Genomic_DNA"/>
</dbReference>
<feature type="transmembrane region" description="Helical" evidence="1">
    <location>
        <begin position="30"/>
        <end position="48"/>
    </location>
</feature>
<organism evidence="2 3">
    <name type="scientific">Lactiplantibacillus modestisalitolerans</name>
    <dbReference type="NCBI Taxonomy" id="1457219"/>
    <lineage>
        <taxon>Bacteria</taxon>
        <taxon>Bacillati</taxon>
        <taxon>Bacillota</taxon>
        <taxon>Bacilli</taxon>
        <taxon>Lactobacillales</taxon>
        <taxon>Lactobacillaceae</taxon>
        <taxon>Lactiplantibacillus</taxon>
    </lineage>
</organism>
<feature type="transmembrane region" description="Helical" evidence="1">
    <location>
        <begin position="54"/>
        <end position="73"/>
    </location>
</feature>
<gene>
    <name evidence="2" type="ORF">ACFFLI_10390</name>
</gene>
<keyword evidence="1" id="KW-0472">Membrane</keyword>